<accession>A0A0B1ZH43</accession>
<feature type="region of interest" description="Disordered" evidence="1">
    <location>
        <begin position="335"/>
        <end position="355"/>
    </location>
</feature>
<dbReference type="InterPro" id="IPR044855">
    <property type="entry name" value="CoA-Trfase_III_dom3_sf"/>
</dbReference>
<evidence type="ECO:0000256" key="1">
    <source>
        <dbReference type="SAM" id="MobiDB-lite"/>
    </source>
</evidence>
<dbReference type="PANTHER" id="PTHR48228">
    <property type="entry name" value="SUCCINYL-COA--D-CITRAMALATE COA-TRANSFERASE"/>
    <property type="match status" value="1"/>
</dbReference>
<proteinExistence type="predicted"/>
<dbReference type="OrthoDB" id="5720311at2"/>
<gene>
    <name evidence="2" type="ORF">LK12_15870</name>
</gene>
<dbReference type="STRING" id="1348853.LK12_15870"/>
<protein>
    <submittedName>
        <fullName evidence="2">Carnitine dehydratase</fullName>
    </submittedName>
</protein>
<comment type="caution">
    <text evidence="2">The sequence shown here is derived from an EMBL/GenBank/DDBJ whole genome shotgun (WGS) entry which is preliminary data.</text>
</comment>
<dbReference type="AlphaFoldDB" id="A0A0B1ZH43"/>
<dbReference type="Pfam" id="PF02515">
    <property type="entry name" value="CoA_transf_3"/>
    <property type="match status" value="1"/>
</dbReference>
<dbReference type="PANTHER" id="PTHR48228:SF5">
    <property type="entry name" value="ALPHA-METHYLACYL-COA RACEMASE"/>
    <property type="match status" value="1"/>
</dbReference>
<dbReference type="GO" id="GO:0003824">
    <property type="term" value="F:catalytic activity"/>
    <property type="evidence" value="ECO:0007669"/>
    <property type="project" value="InterPro"/>
</dbReference>
<dbReference type="Proteomes" id="UP000031057">
    <property type="component" value="Unassembled WGS sequence"/>
</dbReference>
<dbReference type="InterPro" id="IPR003673">
    <property type="entry name" value="CoA-Trfase_fam_III"/>
</dbReference>
<evidence type="ECO:0000313" key="3">
    <source>
        <dbReference type="Proteomes" id="UP000031057"/>
    </source>
</evidence>
<sequence>MEDSNGPLKGIRIVELAGIGPAPFAGMMLADHGADIIRIDRPQPSAAFPTDILNRSRRSIILDLKHSEGVEAVRALCRTADGFIEGLRPGVTERLGIGPEVLLSDNPKLVYGRITGWGQTGPLAQAAGHDINYLALCGALHPMGKAGEKPPVPLNLVADFGGGGMMLAFSMLAALLAVRAGRPGQVIDAAMTEGAALLAATFFNPGQLAGLDAPRGRNMLGGGAPFYDTYETRDGEFIAIGAIEPQFYGLLLETTGLAGDPDMEGLQGEPERWSAAKAKLAAVFRRQDRAYWCAKLERSDACFAPVLSRREAPHHPQHLARGSFVEAFGVVQPGPAPRYSESRTRTPALRPPGADGEEILCEAGYSTEQIASLREAGVLL</sequence>
<dbReference type="InterPro" id="IPR050509">
    <property type="entry name" value="CoA-transferase_III"/>
</dbReference>
<organism evidence="2 3">
    <name type="scientific">Novosphingobium malaysiense</name>
    <dbReference type="NCBI Taxonomy" id="1348853"/>
    <lineage>
        <taxon>Bacteria</taxon>
        <taxon>Pseudomonadati</taxon>
        <taxon>Pseudomonadota</taxon>
        <taxon>Alphaproteobacteria</taxon>
        <taxon>Sphingomonadales</taxon>
        <taxon>Sphingomonadaceae</taxon>
        <taxon>Novosphingobium</taxon>
    </lineage>
</organism>
<dbReference type="InterPro" id="IPR023606">
    <property type="entry name" value="CoA-Trfase_III_dom_1_sf"/>
</dbReference>
<dbReference type="Gene3D" id="3.30.1540.10">
    <property type="entry name" value="formyl-coa transferase, domain 3"/>
    <property type="match status" value="1"/>
</dbReference>
<dbReference type="EMBL" id="JTDI01000005">
    <property type="protein sequence ID" value="KHK90431.1"/>
    <property type="molecule type" value="Genomic_DNA"/>
</dbReference>
<keyword evidence="3" id="KW-1185">Reference proteome</keyword>
<name>A0A0B1ZH43_9SPHN</name>
<dbReference type="SUPFAM" id="SSF89796">
    <property type="entry name" value="CoA-transferase family III (CaiB/BaiF)"/>
    <property type="match status" value="1"/>
</dbReference>
<reference evidence="2 3" key="1">
    <citation type="submission" date="2014-10" db="EMBL/GenBank/DDBJ databases">
        <title>Genome sequence of Novosphingobium malaysiense MUSC 273(T).</title>
        <authorList>
            <person name="Lee L.-H."/>
        </authorList>
    </citation>
    <scope>NUCLEOTIDE SEQUENCE [LARGE SCALE GENOMIC DNA]</scope>
    <source>
        <strain evidence="2 3">MUSC 273</strain>
    </source>
</reference>
<dbReference type="Gene3D" id="3.40.50.10540">
    <property type="entry name" value="Crotonobetainyl-coa:carnitine coa-transferase, domain 1"/>
    <property type="match status" value="1"/>
</dbReference>
<evidence type="ECO:0000313" key="2">
    <source>
        <dbReference type="EMBL" id="KHK90431.1"/>
    </source>
</evidence>